<evidence type="ECO:0000256" key="7">
    <source>
        <dbReference type="SAM" id="Phobius"/>
    </source>
</evidence>
<proteinExistence type="predicted"/>
<comment type="caution">
    <text evidence="9">The sequence shown here is derived from an EMBL/GenBank/DDBJ whole genome shotgun (WGS) entry which is preliminary data.</text>
</comment>
<evidence type="ECO:0000313" key="9">
    <source>
        <dbReference type="EMBL" id="MBC3898937.1"/>
    </source>
</evidence>
<feature type="transmembrane region" description="Helical" evidence="7">
    <location>
        <begin position="12"/>
        <end position="34"/>
    </location>
</feature>
<keyword evidence="3" id="KW-1003">Cell membrane</keyword>
<feature type="transmembrane region" description="Helical" evidence="7">
    <location>
        <begin position="76"/>
        <end position="95"/>
    </location>
</feature>
<evidence type="ECO:0000256" key="5">
    <source>
        <dbReference type="ARBA" id="ARBA00022989"/>
    </source>
</evidence>
<evidence type="ECO:0000256" key="2">
    <source>
        <dbReference type="ARBA" id="ARBA00022448"/>
    </source>
</evidence>
<organism evidence="9 10">
    <name type="scientific">Acetobacterium malicum</name>
    <dbReference type="NCBI Taxonomy" id="52692"/>
    <lineage>
        <taxon>Bacteria</taxon>
        <taxon>Bacillati</taxon>
        <taxon>Bacillota</taxon>
        <taxon>Clostridia</taxon>
        <taxon>Eubacteriales</taxon>
        <taxon>Eubacteriaceae</taxon>
        <taxon>Acetobacterium</taxon>
    </lineage>
</organism>
<dbReference type="SUPFAM" id="SSF103473">
    <property type="entry name" value="MFS general substrate transporter"/>
    <property type="match status" value="1"/>
</dbReference>
<reference evidence="9 10" key="1">
    <citation type="journal article" date="2020" name="mSystems">
        <title>Defining Genomic and Predicted Metabolic Features of the Acetobacterium Genus.</title>
        <authorList>
            <person name="Ross D.E."/>
            <person name="Marshall C.W."/>
            <person name="Gulliver D."/>
            <person name="May H.D."/>
            <person name="Norman R.S."/>
        </authorList>
    </citation>
    <scope>NUCLEOTIDE SEQUENCE [LARGE SCALE GENOMIC DNA]</scope>
    <source>
        <strain evidence="9 10">DSM 4132</strain>
    </source>
</reference>
<evidence type="ECO:0000256" key="3">
    <source>
        <dbReference type="ARBA" id="ARBA00022475"/>
    </source>
</evidence>
<dbReference type="PROSITE" id="PS50850">
    <property type="entry name" value="MFS"/>
    <property type="match status" value="1"/>
</dbReference>
<keyword evidence="2" id="KW-0813">Transport</keyword>
<feature type="transmembrane region" description="Helical" evidence="7">
    <location>
        <begin position="342"/>
        <end position="363"/>
    </location>
</feature>
<feature type="transmembrane region" description="Helical" evidence="7">
    <location>
        <begin position="255"/>
        <end position="279"/>
    </location>
</feature>
<dbReference type="Pfam" id="PF07690">
    <property type="entry name" value="MFS_1"/>
    <property type="match status" value="1"/>
</dbReference>
<feature type="transmembrane region" description="Helical" evidence="7">
    <location>
        <begin position="286"/>
        <end position="303"/>
    </location>
</feature>
<keyword evidence="6 7" id="KW-0472">Membrane</keyword>
<dbReference type="PANTHER" id="PTHR23517">
    <property type="entry name" value="RESISTANCE PROTEIN MDTM, PUTATIVE-RELATED-RELATED"/>
    <property type="match status" value="1"/>
</dbReference>
<keyword evidence="4 7" id="KW-0812">Transmembrane</keyword>
<dbReference type="Gene3D" id="1.20.1250.20">
    <property type="entry name" value="MFS general substrate transporter like domains"/>
    <property type="match status" value="1"/>
</dbReference>
<feature type="transmembrane region" description="Helical" evidence="7">
    <location>
        <begin position="107"/>
        <end position="128"/>
    </location>
</feature>
<protein>
    <submittedName>
        <fullName evidence="9">MFS transporter</fullName>
    </submittedName>
</protein>
<dbReference type="EMBL" id="WJBE01000003">
    <property type="protein sequence ID" value="MBC3898937.1"/>
    <property type="molecule type" value="Genomic_DNA"/>
</dbReference>
<name>A0ABR6YUR5_9FIRM</name>
<dbReference type="Proteomes" id="UP000622405">
    <property type="component" value="Unassembled WGS sequence"/>
</dbReference>
<feature type="transmembrane region" description="Helical" evidence="7">
    <location>
        <begin position="46"/>
        <end position="64"/>
    </location>
</feature>
<gene>
    <name evidence="9" type="ORF">GH811_04830</name>
</gene>
<dbReference type="InterPro" id="IPR036259">
    <property type="entry name" value="MFS_trans_sf"/>
</dbReference>
<feature type="transmembrane region" description="Helical" evidence="7">
    <location>
        <begin position="369"/>
        <end position="392"/>
    </location>
</feature>
<dbReference type="InterPro" id="IPR011701">
    <property type="entry name" value="MFS"/>
</dbReference>
<feature type="transmembrane region" description="Helical" evidence="7">
    <location>
        <begin position="309"/>
        <end position="330"/>
    </location>
</feature>
<keyword evidence="10" id="KW-1185">Reference proteome</keyword>
<comment type="subcellular location">
    <subcellularLocation>
        <location evidence="1">Cell membrane</location>
        <topology evidence="1">Multi-pass membrane protein</topology>
    </subcellularLocation>
</comment>
<evidence type="ECO:0000256" key="6">
    <source>
        <dbReference type="ARBA" id="ARBA00023136"/>
    </source>
</evidence>
<evidence type="ECO:0000256" key="1">
    <source>
        <dbReference type="ARBA" id="ARBA00004651"/>
    </source>
</evidence>
<dbReference type="InterPro" id="IPR050171">
    <property type="entry name" value="MFS_Transporters"/>
</dbReference>
<sequence>MNIEISKQRAFLFLAAIFLTNVCTMADMVIIPAVGGLFEAFDNATMVNLIITGPALVGVIFCILGGRLADKFNKKFLLVFGFSLFTATSILGASFDNVWYVLILRLFSGGISWGFTSSAALAIVAEVYIDETRRGTVMGWYNAAMAAIGAALSIVGGLLAVNSWQQAFNTYWISLPILLMVILFVPNLNKVKKLETAVAADPTAGSMSTSGSDAKKGIRKLISLLSAFFMLGIIYYIIYYQIALYVQATGIGNEAVIGTLSSLGTVGSCIIGLCFGMIFGKLQRATIIPTYFVIGLTFLALYLSTDVYVSAICCTLMSAAWGNAYSYYYVRATIVVPPQLTATAIGAVSATSGVAIFLSTFVASNLQTLLGATSIVGILPFLSGAAFAGGLLSLGLTIKDRKAETALQVQEQE</sequence>
<keyword evidence="5 7" id="KW-1133">Transmembrane helix</keyword>
<feature type="transmembrane region" description="Helical" evidence="7">
    <location>
        <begin position="140"/>
        <end position="161"/>
    </location>
</feature>
<evidence type="ECO:0000313" key="10">
    <source>
        <dbReference type="Proteomes" id="UP000622405"/>
    </source>
</evidence>
<accession>A0ABR6YUR5</accession>
<dbReference type="RefSeq" id="WP_186893524.1">
    <property type="nucleotide sequence ID" value="NZ_WJBE01000003.1"/>
</dbReference>
<feature type="transmembrane region" description="Helical" evidence="7">
    <location>
        <begin position="221"/>
        <end position="243"/>
    </location>
</feature>
<feature type="domain" description="Major facilitator superfamily (MFS) profile" evidence="8">
    <location>
        <begin position="12"/>
        <end position="401"/>
    </location>
</feature>
<dbReference type="InterPro" id="IPR020846">
    <property type="entry name" value="MFS_dom"/>
</dbReference>
<evidence type="ECO:0000256" key="4">
    <source>
        <dbReference type="ARBA" id="ARBA00022692"/>
    </source>
</evidence>
<evidence type="ECO:0000259" key="8">
    <source>
        <dbReference type="PROSITE" id="PS50850"/>
    </source>
</evidence>
<feature type="transmembrane region" description="Helical" evidence="7">
    <location>
        <begin position="167"/>
        <end position="185"/>
    </location>
</feature>